<dbReference type="Pfam" id="PF21365">
    <property type="entry name" value="Glyco_hydro_31_3rd"/>
    <property type="match status" value="1"/>
</dbReference>
<reference key="1">
    <citation type="submission" date="2010-11" db="EMBL/GenBank/DDBJ databases">
        <title>The complete genome of Bacteroides helcogenes P 36-108.</title>
        <authorList>
            <consortium name="US DOE Joint Genome Institute (JGI-PGF)"/>
            <person name="Lucas S."/>
            <person name="Copeland A."/>
            <person name="Lapidus A."/>
            <person name="Bruce D."/>
            <person name="Goodwin L."/>
            <person name="Pitluck S."/>
            <person name="Kyrpides N."/>
            <person name="Mavromatis K."/>
            <person name="Ivanova N."/>
            <person name="Zeytun A."/>
            <person name="Brettin T."/>
            <person name="Detter J.C."/>
            <person name="Tapia R."/>
            <person name="Han C."/>
            <person name="Land M."/>
            <person name="Hauser L."/>
            <person name="Markowitz V."/>
            <person name="Cheng J.-F."/>
            <person name="Hugenholtz P."/>
            <person name="Woyke T."/>
            <person name="Wu D."/>
            <person name="Gronow S."/>
            <person name="Wellnitz S."/>
            <person name="Brambilla E."/>
            <person name="Klenk H.-P."/>
            <person name="Eisen J.A."/>
        </authorList>
    </citation>
    <scope>NUCLEOTIDE SEQUENCE</scope>
    <source>
        <strain>P 36-108</strain>
    </source>
</reference>
<dbReference type="InterPro" id="IPR025887">
    <property type="entry name" value="Glyco_hydro_31_N_dom"/>
</dbReference>
<dbReference type="SUPFAM" id="SSF51011">
    <property type="entry name" value="Glycosyl hydrolase domain"/>
    <property type="match status" value="1"/>
</dbReference>
<dbReference type="Pfam" id="PF01055">
    <property type="entry name" value="Glyco_hydro_31_2nd"/>
    <property type="match status" value="1"/>
</dbReference>
<dbReference type="CDD" id="cd00063">
    <property type="entry name" value="FN3"/>
    <property type="match status" value="1"/>
</dbReference>
<dbReference type="PROSITE" id="PS00018">
    <property type="entry name" value="EF_HAND_1"/>
    <property type="match status" value="2"/>
</dbReference>
<name>E6SSI2_BACT6</name>
<dbReference type="SUPFAM" id="SSF74650">
    <property type="entry name" value="Galactose mutarotase-like"/>
    <property type="match status" value="1"/>
</dbReference>
<dbReference type="CDD" id="cd14752">
    <property type="entry name" value="GH31_N"/>
    <property type="match status" value="1"/>
</dbReference>
<dbReference type="InterPro" id="IPR018247">
    <property type="entry name" value="EF_Hand_1_Ca_BS"/>
</dbReference>
<dbReference type="SUPFAM" id="SSF49785">
    <property type="entry name" value="Galactose-binding domain-like"/>
    <property type="match status" value="1"/>
</dbReference>
<evidence type="ECO:0000313" key="4">
    <source>
        <dbReference type="EMBL" id="ADV42154.1"/>
    </source>
</evidence>
<dbReference type="CDD" id="cd14254">
    <property type="entry name" value="Dockerin_II"/>
    <property type="match status" value="1"/>
</dbReference>
<dbReference type="PANTHER" id="PTHR43863">
    <property type="entry name" value="HYDROLASE, PUTATIVE (AFU_ORTHOLOGUE AFUA_1G03140)-RELATED"/>
    <property type="match status" value="1"/>
</dbReference>
<dbReference type="GO" id="GO:0004553">
    <property type="term" value="F:hydrolase activity, hydrolyzing O-glycosyl compounds"/>
    <property type="evidence" value="ECO:0007669"/>
    <property type="project" value="InterPro"/>
</dbReference>
<dbReference type="HOGENOM" id="CLU_001337_1_1_10"/>
<dbReference type="GO" id="GO:0000272">
    <property type="term" value="P:polysaccharide catabolic process"/>
    <property type="evidence" value="ECO:0007669"/>
    <property type="project" value="InterPro"/>
</dbReference>
<evidence type="ECO:0000313" key="5">
    <source>
        <dbReference type="Proteomes" id="UP000008630"/>
    </source>
</evidence>
<dbReference type="Proteomes" id="UP000008630">
    <property type="component" value="Chromosome"/>
</dbReference>
<dbReference type="Pfam" id="PF00404">
    <property type="entry name" value="Dockerin_1"/>
    <property type="match status" value="1"/>
</dbReference>
<dbReference type="SUPFAM" id="SSF51445">
    <property type="entry name" value="(Trans)glycosidases"/>
    <property type="match status" value="1"/>
</dbReference>
<organism evidence="4 5">
    <name type="scientific">Bacteroides helcogenes (strain ATCC 35417 / DSM 20613 / JCM 6297 / CCUG 15421 / P 36-108)</name>
    <dbReference type="NCBI Taxonomy" id="693979"/>
    <lineage>
        <taxon>Bacteria</taxon>
        <taxon>Pseudomonadati</taxon>
        <taxon>Bacteroidota</taxon>
        <taxon>Bacteroidia</taxon>
        <taxon>Bacteroidales</taxon>
        <taxon>Bacteroidaceae</taxon>
        <taxon>Bacteroides</taxon>
    </lineage>
</organism>
<feature type="domain" description="F5/8 type C" evidence="2">
    <location>
        <begin position="937"/>
        <end position="1084"/>
    </location>
</feature>
<dbReference type="InterPro" id="IPR048395">
    <property type="entry name" value="Glyco_hydro_31_C"/>
</dbReference>
<dbReference type="SUPFAM" id="SSF63446">
    <property type="entry name" value="Type I dockerin domain"/>
    <property type="match status" value="1"/>
</dbReference>
<feature type="domain" description="Fibronectin type-III" evidence="3">
    <location>
        <begin position="867"/>
        <end position="948"/>
    </location>
</feature>
<sequence>MNKLFYDSRGWRVIPFALILLFLSPYWATQAVCGEKSSVVVTQQLPRLVSIVKINPTTVEVLFSNHQRMTLDFYGENIFRMFQDNNGGILRNPEAKPEAKILVDQPRKSLTLLDVKDEVGSVSILTGKIKVEWSKSSTLMKVTNLETGAVVLEEFEAVFFDKERVVLKLKENPQEYFYGGGVQNGRFSHKGKVISIENQNSWTDGGVASPNPFYWSTNGYGILWHTFKRGVYDFGCEEKGVVKLSHQTDYLDVFVMVDNGFISLLNDFYQLTGHPVLIPKFGFYQGHLNAYNRDFWKEDANGISFEDGKRYKESQKDNGGIKESLNGENNNYQFSARAVIDRYKNHDMPLGWLLPNDGYGAGYGQAEALDGNIQNLKNLTTYAHRNGVEIGLWTQSDLHPKAGISALLQRDIVKEVRDAGVRVLKTDVAWVGAGYSFGLNGITDVAQIMTYYGNNARPFIISLDGWAGTQRYAGIWSGDQTGGTWEYIRFHIPTYIGSGLSGNPNICSDMDGIFGGKNLAVNIRDFQWKTFTPMQLNMDGWGANEKYPHALGEPATSINRWYLKLKSEIMPYAYSIAKESINGLPMIRAMFLEYPNPYTLGKATQYQFLYGPYFLIAPVYQETKPDGQGNDIRNGIYLPEGEWVDYFSGEIYQGGRVINNYAAPLWKLPVFVKNGAIIPMISPNNNVQEADKGLRIYELYPYGQSSFTEYDDDGTTEAYRSGEAVTTLIESTVGVKGDVTVTIHPVKGNFSGFVKEKATEFRINVTGRPEKVSAILGRNKMKLTEVGSMDEFLQKENVYFYNATPDLNKFATKGSEFEKEVITKNPQLFVKLAVTDITANRTVLKIDGFIFAPTDNSKVMSGSLFAPKAQVTEENATAYTLKPTWNKVNNADYYEIEFNGMNYSTIKDTELLFEDLNVETTYDFKIRAVNKEGWSEWSAFSATTKKDPLEFAIRGITGETTATNQGRSLRRLFDFEEGELWHTEYNKKSVPFELIMDLKSINKIDKFHYLPRENAGNGTILRGTVFYSMDKENWTEAGAFEWKRNNEVKVFAFAQSPTARFIKINVVDAVGDYGSGQEIYVFKVPGTESYLPGDINNDKFVDENDLTSYVNYTGLRQGDADFEGYISNGDLNRNGLIDAYDISVVATQLEGGADGVRGETVDGDISISTAKRSYIKDETVEVLVKGSGLRFVNAISFALPYNPVDYEFIGVQSLGMKQMENLTYDRLHTNGIKSLYPTFVNIGEHEALEGNCDLFVIKLKARRNVKFDLKVIDGFLVDKNLSVRHF</sequence>
<keyword evidence="5" id="KW-1185">Reference proteome</keyword>
<dbReference type="InterPro" id="IPR011013">
    <property type="entry name" value="Gal_mutarotase_sf_dom"/>
</dbReference>
<dbReference type="Gene3D" id="1.10.1330.10">
    <property type="entry name" value="Dockerin domain"/>
    <property type="match status" value="1"/>
</dbReference>
<dbReference type="InterPro" id="IPR036116">
    <property type="entry name" value="FN3_sf"/>
</dbReference>
<dbReference type="GO" id="GO:0030246">
    <property type="term" value="F:carbohydrate binding"/>
    <property type="evidence" value="ECO:0007669"/>
    <property type="project" value="InterPro"/>
</dbReference>
<dbReference type="KEGG" id="bhl:Bache_0124"/>
<dbReference type="InterPro" id="IPR013780">
    <property type="entry name" value="Glyco_hydro_b"/>
</dbReference>
<dbReference type="InterPro" id="IPR000322">
    <property type="entry name" value="Glyco_hydro_31_TIM"/>
</dbReference>
<dbReference type="InterPro" id="IPR013783">
    <property type="entry name" value="Ig-like_fold"/>
</dbReference>
<comment type="similarity">
    <text evidence="1">Belongs to the glycosyl hydrolase 31 family.</text>
</comment>
<dbReference type="PATRIC" id="fig|693979.3.peg.130"/>
<dbReference type="PANTHER" id="PTHR43863:SF2">
    <property type="entry name" value="MALTASE-GLUCOAMYLASE"/>
    <property type="match status" value="1"/>
</dbReference>
<dbReference type="Gene3D" id="3.20.20.80">
    <property type="entry name" value="Glycosidases"/>
    <property type="match status" value="1"/>
</dbReference>
<dbReference type="InterPro" id="IPR008979">
    <property type="entry name" value="Galactose-bd-like_sf"/>
</dbReference>
<keyword evidence="4" id="KW-0378">Hydrolase</keyword>
<dbReference type="InterPro" id="IPR000421">
    <property type="entry name" value="FA58C"/>
</dbReference>
<proteinExistence type="inferred from homology"/>
<dbReference type="InterPro" id="IPR002105">
    <property type="entry name" value="Dockerin_1_rpt"/>
</dbReference>
<dbReference type="EMBL" id="CP002352">
    <property type="protein sequence ID" value="ADV42154.1"/>
    <property type="molecule type" value="Genomic_DNA"/>
</dbReference>
<dbReference type="InterPro" id="IPR036439">
    <property type="entry name" value="Dockerin_dom_sf"/>
</dbReference>
<reference evidence="4 5" key="2">
    <citation type="journal article" date="2011" name="Stand. Genomic Sci.">
        <title>Complete genome sequence of Bacteroides helcogenes type strain (P 36-108).</title>
        <authorList>
            <person name="Pati A."/>
            <person name="Gronow S."/>
            <person name="Zeytun A."/>
            <person name="Lapidus A."/>
            <person name="Nolan M."/>
            <person name="Hammon N."/>
            <person name="Deshpande S."/>
            <person name="Cheng J.F."/>
            <person name="Tapia R."/>
            <person name="Han C."/>
            <person name="Goodwin L."/>
            <person name="Pitluck S."/>
            <person name="Liolios K."/>
            <person name="Pagani I."/>
            <person name="Ivanova N."/>
            <person name="Mavromatis K."/>
            <person name="Chen A."/>
            <person name="Palaniappan K."/>
            <person name="Land M."/>
            <person name="Hauser L."/>
            <person name="Chang Y.J."/>
            <person name="Jeffries C.D."/>
            <person name="Detter J.C."/>
            <person name="Brambilla E."/>
            <person name="Rohde M."/>
            <person name="Goker M."/>
            <person name="Woyke T."/>
            <person name="Bristow J."/>
            <person name="Eisen J.A."/>
            <person name="Markowitz V."/>
            <person name="Hugenholtz P."/>
            <person name="Kyrpides N.C."/>
            <person name="Klenk H.P."/>
            <person name="Lucas S."/>
        </authorList>
    </citation>
    <scope>NUCLEOTIDE SEQUENCE [LARGE SCALE GENOMIC DNA]</scope>
    <source>
        <strain evidence="5">ATCC 35417 / DSM 20613 / JCM 6297 / CCUG 15421 / P 36-108</strain>
    </source>
</reference>
<accession>E6SSI2</accession>
<dbReference type="eggNOG" id="COG1501">
    <property type="taxonomic scope" value="Bacteria"/>
</dbReference>
<evidence type="ECO:0000259" key="2">
    <source>
        <dbReference type="PROSITE" id="PS50022"/>
    </source>
</evidence>
<dbReference type="PROSITE" id="PS50022">
    <property type="entry name" value="FA58C_3"/>
    <property type="match status" value="1"/>
</dbReference>
<dbReference type="PROSITE" id="PS50853">
    <property type="entry name" value="FN3"/>
    <property type="match status" value="1"/>
</dbReference>
<gene>
    <name evidence="4" type="ordered locus">Bache_0124</name>
</gene>
<dbReference type="Pfam" id="PF00041">
    <property type="entry name" value="fn3"/>
    <property type="match status" value="1"/>
</dbReference>
<dbReference type="Pfam" id="PF00754">
    <property type="entry name" value="F5_F8_type_C"/>
    <property type="match status" value="1"/>
</dbReference>
<evidence type="ECO:0000256" key="1">
    <source>
        <dbReference type="ARBA" id="ARBA00007806"/>
    </source>
</evidence>
<dbReference type="OrthoDB" id="176168at2"/>
<dbReference type="Gene3D" id="2.60.40.1180">
    <property type="entry name" value="Golgi alpha-mannosidase II"/>
    <property type="match status" value="2"/>
</dbReference>
<dbReference type="Gene3D" id="2.60.40.10">
    <property type="entry name" value="Immunoglobulins"/>
    <property type="match status" value="1"/>
</dbReference>
<dbReference type="CDD" id="cd06596">
    <property type="entry name" value="GH31_CPE1046"/>
    <property type="match status" value="1"/>
</dbReference>
<dbReference type="Pfam" id="PF17137">
    <property type="entry name" value="DUF5110"/>
    <property type="match status" value="1"/>
</dbReference>
<dbReference type="RefSeq" id="WP_013545792.1">
    <property type="nucleotide sequence ID" value="NC_014933.1"/>
</dbReference>
<dbReference type="InterPro" id="IPR033403">
    <property type="entry name" value="DUF5110"/>
</dbReference>
<dbReference type="SUPFAM" id="SSF49265">
    <property type="entry name" value="Fibronectin type III"/>
    <property type="match status" value="1"/>
</dbReference>
<dbReference type="STRING" id="693979.Bache_0124"/>
<protein>
    <submittedName>
        <fullName evidence="4">Glycoside hydrolase family 31</fullName>
    </submittedName>
</protein>
<dbReference type="Gene3D" id="2.60.120.260">
    <property type="entry name" value="Galactose-binding domain-like"/>
    <property type="match status" value="1"/>
</dbReference>
<dbReference type="InterPro" id="IPR017853">
    <property type="entry name" value="GH"/>
</dbReference>
<dbReference type="InterPro" id="IPR051816">
    <property type="entry name" value="Glycosyl_Hydrolase_31"/>
</dbReference>
<dbReference type="InterPro" id="IPR003961">
    <property type="entry name" value="FN3_dom"/>
</dbReference>
<dbReference type="Gene3D" id="2.60.40.1760">
    <property type="entry name" value="glycosyl hydrolase (family 31)"/>
    <property type="match status" value="1"/>
</dbReference>
<evidence type="ECO:0000259" key="3">
    <source>
        <dbReference type="PROSITE" id="PS50853"/>
    </source>
</evidence>
<dbReference type="Pfam" id="PF13802">
    <property type="entry name" value="Gal_mutarotas_2"/>
    <property type="match status" value="1"/>
</dbReference>